<accession>A0A9D2S3F2</accession>
<proteinExistence type="predicted"/>
<protein>
    <submittedName>
        <fullName evidence="1">Uncharacterized protein</fullName>
    </submittedName>
</protein>
<dbReference type="EMBL" id="DWYG01000019">
    <property type="protein sequence ID" value="HJB41255.1"/>
    <property type="molecule type" value="Genomic_DNA"/>
</dbReference>
<gene>
    <name evidence="1" type="ORF">H9945_02000</name>
</gene>
<dbReference type="Proteomes" id="UP000886803">
    <property type="component" value="Unassembled WGS sequence"/>
</dbReference>
<comment type="caution">
    <text evidence="1">The sequence shown here is derived from an EMBL/GenBank/DDBJ whole genome shotgun (WGS) entry which is preliminary data.</text>
</comment>
<reference evidence="1" key="2">
    <citation type="submission" date="2021-04" db="EMBL/GenBank/DDBJ databases">
        <authorList>
            <person name="Gilroy R."/>
        </authorList>
    </citation>
    <scope>NUCLEOTIDE SEQUENCE</scope>
    <source>
        <strain evidence="1">ChiBcec8-13705</strain>
    </source>
</reference>
<dbReference type="AlphaFoldDB" id="A0A9D2S3F2"/>
<name>A0A9D2S3F2_9FIRM</name>
<sequence length="52" mass="5690">MGMDERAARECVEIIRRMPAEAQEAFLNMLIGGKIVAEAMRKREEGQPGGAA</sequence>
<reference evidence="1" key="1">
    <citation type="journal article" date="2021" name="PeerJ">
        <title>Extensive microbial diversity within the chicken gut microbiome revealed by metagenomics and culture.</title>
        <authorList>
            <person name="Gilroy R."/>
            <person name="Ravi A."/>
            <person name="Getino M."/>
            <person name="Pursley I."/>
            <person name="Horton D.L."/>
            <person name="Alikhan N.F."/>
            <person name="Baker D."/>
            <person name="Gharbi K."/>
            <person name="Hall N."/>
            <person name="Watson M."/>
            <person name="Adriaenssens E.M."/>
            <person name="Foster-Nyarko E."/>
            <person name="Jarju S."/>
            <person name="Secka A."/>
            <person name="Antonio M."/>
            <person name="Oren A."/>
            <person name="Chaudhuri R.R."/>
            <person name="La Ragione R."/>
            <person name="Hildebrand F."/>
            <person name="Pallen M.J."/>
        </authorList>
    </citation>
    <scope>NUCLEOTIDE SEQUENCE</scope>
    <source>
        <strain evidence="1">ChiBcec8-13705</strain>
    </source>
</reference>
<evidence type="ECO:0000313" key="2">
    <source>
        <dbReference type="Proteomes" id="UP000886803"/>
    </source>
</evidence>
<organism evidence="1 2">
    <name type="scientific">Candidatus Gemmiger avicola</name>
    <dbReference type="NCBI Taxonomy" id="2838605"/>
    <lineage>
        <taxon>Bacteria</taxon>
        <taxon>Bacillati</taxon>
        <taxon>Bacillota</taxon>
        <taxon>Clostridia</taxon>
        <taxon>Eubacteriales</taxon>
        <taxon>Gemmiger</taxon>
    </lineage>
</organism>
<evidence type="ECO:0000313" key="1">
    <source>
        <dbReference type="EMBL" id="HJB41255.1"/>
    </source>
</evidence>